<dbReference type="EMBL" id="KK107270">
    <property type="protein sequence ID" value="EZA53817.1"/>
    <property type="molecule type" value="Genomic_DNA"/>
</dbReference>
<protein>
    <submittedName>
        <fullName evidence="2">Zinc finger MYM-type protein</fullName>
    </submittedName>
</protein>
<evidence type="ECO:0000259" key="1">
    <source>
        <dbReference type="SMART" id="SM00597"/>
    </source>
</evidence>
<evidence type="ECO:0000313" key="2">
    <source>
        <dbReference type="EMBL" id="EZA53817.1"/>
    </source>
</evidence>
<gene>
    <name evidence="2" type="ORF">X777_06634</name>
</gene>
<dbReference type="PANTHER" id="PTHR45749">
    <property type="match status" value="1"/>
</dbReference>
<dbReference type="OMA" id="CDIECAV"/>
<name>A0A026WCM1_OOCBI</name>
<accession>A0A026WCM1</accession>
<evidence type="ECO:0000313" key="3">
    <source>
        <dbReference type="Proteomes" id="UP000053097"/>
    </source>
</evidence>
<feature type="domain" description="TTF-type" evidence="1">
    <location>
        <begin position="12"/>
        <end position="95"/>
    </location>
</feature>
<sequence length="243" mass="28245">MKPVVIFASSHYSRKLANNETILRRWLVYSISKDRVFCFCCRLFESQSTSNLVSEGYNKWKHLSEILKTHENSTSHKKFYHDWIEAEMRVKIRKTIDCEEQKFINREILRWNNVLIRLMNIIFYLAENNGSFPATTQGTSNKLYTPNNGKFLGLVQLVDKFDPIMQEHLKLAMAGDISNHYCGKDIQNELIDQMGGKVKSEIVSRTKNFKYYSIIADCTPDISHIEQLSLTIRFADLSDDNTG</sequence>
<reference evidence="2 3" key="1">
    <citation type="journal article" date="2014" name="Curr. Biol.">
        <title>The genome of the clonal raider ant Cerapachys biroi.</title>
        <authorList>
            <person name="Oxley P.R."/>
            <person name="Ji L."/>
            <person name="Fetter-Pruneda I."/>
            <person name="McKenzie S.K."/>
            <person name="Li C."/>
            <person name="Hu H."/>
            <person name="Zhang G."/>
            <person name="Kronauer D.J."/>
        </authorList>
    </citation>
    <scope>NUCLEOTIDE SEQUENCE [LARGE SCALE GENOMIC DNA]</scope>
</reference>
<dbReference type="AlphaFoldDB" id="A0A026WCM1"/>
<organism evidence="2 3">
    <name type="scientific">Ooceraea biroi</name>
    <name type="common">Clonal raider ant</name>
    <name type="synonym">Cerapachys biroi</name>
    <dbReference type="NCBI Taxonomy" id="2015173"/>
    <lineage>
        <taxon>Eukaryota</taxon>
        <taxon>Metazoa</taxon>
        <taxon>Ecdysozoa</taxon>
        <taxon>Arthropoda</taxon>
        <taxon>Hexapoda</taxon>
        <taxon>Insecta</taxon>
        <taxon>Pterygota</taxon>
        <taxon>Neoptera</taxon>
        <taxon>Endopterygota</taxon>
        <taxon>Hymenoptera</taxon>
        <taxon>Apocrita</taxon>
        <taxon>Aculeata</taxon>
        <taxon>Formicoidea</taxon>
        <taxon>Formicidae</taxon>
        <taxon>Dorylinae</taxon>
        <taxon>Ooceraea</taxon>
    </lineage>
</organism>
<keyword evidence="3" id="KW-1185">Reference proteome</keyword>
<dbReference type="Proteomes" id="UP000053097">
    <property type="component" value="Unassembled WGS sequence"/>
</dbReference>
<dbReference type="SMART" id="SM00597">
    <property type="entry name" value="ZnF_TTF"/>
    <property type="match status" value="1"/>
</dbReference>
<dbReference type="InterPro" id="IPR006580">
    <property type="entry name" value="Znf_TTF"/>
</dbReference>
<proteinExistence type="predicted"/>
<dbReference type="OrthoDB" id="7554911at2759"/>
<dbReference type="PANTHER" id="PTHR45749:SF35">
    <property type="entry name" value="AC-LIKE TRANSPOSASE-RELATED"/>
    <property type="match status" value="1"/>
</dbReference>
<dbReference type="STRING" id="2015173.A0A026WCM1"/>